<dbReference type="InterPro" id="IPR050889">
    <property type="entry name" value="Dendritic_Spine_Reg/Scaffold"/>
</dbReference>
<dbReference type="Pfam" id="PF24883">
    <property type="entry name" value="NPHP3_N"/>
    <property type="match status" value="1"/>
</dbReference>
<dbReference type="Pfam" id="PF05057">
    <property type="entry name" value="DUF676"/>
    <property type="match status" value="1"/>
</dbReference>
<dbReference type="InterPro" id="IPR036770">
    <property type="entry name" value="Ankyrin_rpt-contain_sf"/>
</dbReference>
<keyword evidence="3 4" id="KW-0040">ANK repeat</keyword>
<evidence type="ECO:0000256" key="4">
    <source>
        <dbReference type="PROSITE-ProRule" id="PRU00023"/>
    </source>
</evidence>
<name>F0XRG4_GROCL</name>
<dbReference type="SUPFAM" id="SSF53474">
    <property type="entry name" value="alpha/beta-Hydrolases"/>
    <property type="match status" value="1"/>
</dbReference>
<evidence type="ECO:0000256" key="1">
    <source>
        <dbReference type="ARBA" id="ARBA00007920"/>
    </source>
</evidence>
<dbReference type="PANTHER" id="PTHR24166">
    <property type="entry name" value="ROLLING PEBBLES, ISOFORM B"/>
    <property type="match status" value="1"/>
</dbReference>
<dbReference type="Gene3D" id="3.40.50.300">
    <property type="entry name" value="P-loop containing nucleotide triphosphate hydrolases"/>
    <property type="match status" value="1"/>
</dbReference>
<dbReference type="Gene3D" id="3.40.50.1820">
    <property type="entry name" value="alpha/beta hydrolase"/>
    <property type="match status" value="1"/>
</dbReference>
<feature type="repeat" description="ANK" evidence="4">
    <location>
        <begin position="972"/>
        <end position="996"/>
    </location>
</feature>
<dbReference type="Pfam" id="PF12796">
    <property type="entry name" value="Ank_2"/>
    <property type="match status" value="5"/>
</dbReference>
<dbReference type="PANTHER" id="PTHR24166:SF48">
    <property type="entry name" value="PROTEIN VAPYRIN"/>
    <property type="match status" value="1"/>
</dbReference>
<dbReference type="InterPro" id="IPR027417">
    <property type="entry name" value="P-loop_NTPase"/>
</dbReference>
<gene>
    <name evidence="8" type="ORF">CMQ_235</name>
</gene>
<dbReference type="InterPro" id="IPR002110">
    <property type="entry name" value="Ankyrin_rpt"/>
</dbReference>
<protein>
    <submittedName>
        <fullName evidence="8">Ankyrin repeat-containing protein</fullName>
    </submittedName>
</protein>
<evidence type="ECO:0000313" key="8">
    <source>
        <dbReference type="EMBL" id="EFW99917.1"/>
    </source>
</evidence>
<dbReference type="RefSeq" id="XP_014169332.1">
    <property type="nucleotide sequence ID" value="XM_014313857.1"/>
</dbReference>
<accession>F0XRG4</accession>
<organism evidence="9">
    <name type="scientific">Grosmannia clavigera (strain kw1407 / UAMH 11150)</name>
    <name type="common">Blue stain fungus</name>
    <name type="synonym">Graphiocladiella clavigera</name>
    <dbReference type="NCBI Taxonomy" id="655863"/>
    <lineage>
        <taxon>Eukaryota</taxon>
        <taxon>Fungi</taxon>
        <taxon>Dikarya</taxon>
        <taxon>Ascomycota</taxon>
        <taxon>Pezizomycotina</taxon>
        <taxon>Sordariomycetes</taxon>
        <taxon>Sordariomycetidae</taxon>
        <taxon>Ophiostomatales</taxon>
        <taxon>Ophiostomataceae</taxon>
        <taxon>Leptographium</taxon>
    </lineage>
</organism>
<dbReference type="Proteomes" id="UP000007796">
    <property type="component" value="Unassembled WGS sequence"/>
</dbReference>
<evidence type="ECO:0000256" key="5">
    <source>
        <dbReference type="SAM" id="MobiDB-lite"/>
    </source>
</evidence>
<keyword evidence="9" id="KW-1185">Reference proteome</keyword>
<feature type="region of interest" description="Disordered" evidence="5">
    <location>
        <begin position="1"/>
        <end position="39"/>
    </location>
</feature>
<dbReference type="InterPro" id="IPR007751">
    <property type="entry name" value="DUF676_lipase-like"/>
</dbReference>
<dbReference type="Gene3D" id="1.25.40.20">
    <property type="entry name" value="Ankyrin repeat-containing domain"/>
    <property type="match status" value="6"/>
</dbReference>
<feature type="domain" description="Nephrocystin 3-like N-terminal" evidence="7">
    <location>
        <begin position="402"/>
        <end position="581"/>
    </location>
</feature>
<dbReference type="HOGENOM" id="CLU_000288_34_1_1"/>
<feature type="repeat" description="ANK" evidence="4">
    <location>
        <begin position="1243"/>
        <end position="1275"/>
    </location>
</feature>
<feature type="domain" description="DUF676" evidence="6">
    <location>
        <begin position="172"/>
        <end position="279"/>
    </location>
</feature>
<comment type="similarity">
    <text evidence="1">Belongs to the putative lipase ROG1 family.</text>
</comment>
<evidence type="ECO:0000259" key="7">
    <source>
        <dbReference type="Pfam" id="PF24883"/>
    </source>
</evidence>
<dbReference type="SUPFAM" id="SSF48403">
    <property type="entry name" value="Ankyrin repeat"/>
    <property type="match status" value="2"/>
</dbReference>
<dbReference type="InterPro" id="IPR056884">
    <property type="entry name" value="NPHP3-like_N"/>
</dbReference>
<dbReference type="InParanoid" id="F0XRG4"/>
<feature type="repeat" description="ANK" evidence="4">
    <location>
        <begin position="1176"/>
        <end position="1200"/>
    </location>
</feature>
<feature type="repeat" description="ANK" evidence="4">
    <location>
        <begin position="870"/>
        <end position="894"/>
    </location>
</feature>
<feature type="repeat" description="ANK" evidence="4">
    <location>
        <begin position="1210"/>
        <end position="1242"/>
    </location>
</feature>
<reference evidence="8 9" key="1">
    <citation type="journal article" date="2011" name="Proc. Natl. Acad. Sci. U.S.A.">
        <title>Genome and transcriptome analyses of the mountain pine beetle-fungal symbiont Grosmannia clavigera, a lodgepole pine pathogen.</title>
        <authorList>
            <person name="DiGuistini S."/>
            <person name="Wang Y."/>
            <person name="Liao N.Y."/>
            <person name="Taylor G."/>
            <person name="Tanguay P."/>
            <person name="Feau N."/>
            <person name="Henrissat B."/>
            <person name="Chan S.K."/>
            <person name="Hesse-Orce U."/>
            <person name="Alamouti S.M."/>
            <person name="Tsui C.K.M."/>
            <person name="Docking R.T."/>
            <person name="Levasseur A."/>
            <person name="Haridas S."/>
            <person name="Robertson G."/>
            <person name="Birol I."/>
            <person name="Holt R.A."/>
            <person name="Marra M.A."/>
            <person name="Hamelin R.C."/>
            <person name="Hirst M."/>
            <person name="Jones S.J.M."/>
            <person name="Bohlmann J."/>
            <person name="Breuil C."/>
        </authorList>
    </citation>
    <scope>NUCLEOTIDE SEQUENCE [LARGE SCALE GENOMIC DNA]</scope>
    <source>
        <strain evidence="9">kw1407 / UAMH 11150</strain>
    </source>
</reference>
<dbReference type="PROSITE" id="PS50088">
    <property type="entry name" value="ANK_REPEAT"/>
    <property type="match status" value="15"/>
</dbReference>
<evidence type="ECO:0000256" key="3">
    <source>
        <dbReference type="ARBA" id="ARBA00023043"/>
    </source>
</evidence>
<dbReference type="EMBL" id="GL629807">
    <property type="protein sequence ID" value="EFW99917.1"/>
    <property type="molecule type" value="Genomic_DNA"/>
</dbReference>
<feature type="compositionally biased region" description="Low complexity" evidence="5">
    <location>
        <begin position="10"/>
        <end position="25"/>
    </location>
</feature>
<sequence>MADNNDQEFSSTSSAVAVSNAMAKAGEPSSVAETFPFAPRRQKLKQKAMRLFRPRNMPPKAKAVANTIVYTDQQRAGPSKIPNPPEESSVPVPFPDGIKVLHDCSDARVDVCFIHGLSGDREKTWTAAGESQPWSQTLLPSRLPGARILTYGYDAYVVRVTSAANNSLTNHATNLLKDLTDDRAASRASSRPIIFVAHSLGGIVCKKALLLSRNNRDAHLQSIFKWTKGVAFMGTPHRGSEVADWAMLPASALGFMKTVNKTLLEVLRTDDVMLKDTREQFVAMIQDLVLNGRIVEIACFCEELPMSNLKKFIVTQDSATLEGYNAFTIHADHRGMVRFRSEDDNGFKRLLGDLVRWTLPQEPVVEIPLQPVLSELDKDCLSSLAFPKMNDRMNDIESAFDNTCNWLFQHETYSSWEATDRGLLWIKGKPGSGKSTLLRHSLNRTNKLPPCGSQPPLILSFFFHGRGEELQKSPLGLFRALLHQILSQAPDAAKDLVATFQDRRNTMGSAGGQWKWHARELRDHFQASLPQVIESRTVWIFVDALDECGEQNAVELAGHFQRILYQLPPTAGQCRICFTCRHYPILSLDPATFEICVEQENGLDIETYVYNKFSSFNVPAEIVATITSQASGVFMWTYLVLNTVRDLLRGGAGWKKIASKISETPQDLDTLYDELVKSMDDTEASLKLFQWICFARRPLSLDELRWALILDPGCSYTSVQQCKSADEYECDMEKHLKTLSRGLAELTQSSDEPVVQFIHQSVQDFFVNKGLLSLHNKKSDAAETVTVILQDTSADVNATDGIGRTPLSYAAYAGNESTVHQILKIGKVDVDSEDQYGWTPLFLAARYGHQTVVKQLLDTGKVDVDSKDRDGRTPLSWAAENGHQTVVKQLLDTGKVDVDLKDHYGRTPLSWAAKKGHQTVVKQLLDTGKVDVDLKDRDGRTPLSRAARYGHQTVVKQLLDTGKVDVDLKDHYGRTPLSWAARYGHQTVVKQLLDTGKVDVDSKDRDGRTPLSWAAENGHQTVVKQLLDTGKVDVDLKDRDGRTPLSWAAENGHQTVVKQLLDTGKVDVDSKDRDGRTPLSWAAENGHQTVVKQLLDTGKVDVDLKDRDGRTPLSWAAEKGHQTVVKQLLDTGKVDVDSKDRDGRTPLSWAARYGHQTVVKQLLDTGKVDVDSKDQGGWTPLSWAAENGHQTVVKQLLDTGKVDVDSKDQGGWTPLSWAAENGHQTVLSLLMQSGGDAKRGDNVGRSLLLIAAENGDEPTVQLLLSATTSLDSKSSQTGTLPMTLQQVVQGELEAMVSFLSQVDAKSGVDDRRYETALVWASKAGYTDVVQLLLTMDGIDVNHKIDGETALLQSAKNGRVEVVKRLLAADGIDVNRKSWKEQTALMRSAEEGHTSVVTLLLTVDGIDIACKSRYGMTALDLAAKGGHLDVVELLEQKLHG</sequence>
<feature type="repeat" description="ANK" evidence="4">
    <location>
        <begin position="1345"/>
        <end position="1378"/>
    </location>
</feature>
<feature type="repeat" description="ANK" evidence="4">
    <location>
        <begin position="1142"/>
        <end position="1166"/>
    </location>
</feature>
<dbReference type="PROSITE" id="PS50297">
    <property type="entry name" value="ANK_REP_REGION"/>
    <property type="match status" value="14"/>
</dbReference>
<evidence type="ECO:0000313" key="9">
    <source>
        <dbReference type="Proteomes" id="UP000007796"/>
    </source>
</evidence>
<feature type="repeat" description="ANK" evidence="4">
    <location>
        <begin position="1413"/>
        <end position="1433"/>
    </location>
</feature>
<dbReference type="Pfam" id="PF00023">
    <property type="entry name" value="Ank"/>
    <property type="match status" value="4"/>
</dbReference>
<dbReference type="SMART" id="SM00248">
    <property type="entry name" value="ANK"/>
    <property type="match status" value="18"/>
</dbReference>
<feature type="repeat" description="ANK" evidence="4">
    <location>
        <begin position="1108"/>
        <end position="1132"/>
    </location>
</feature>
<dbReference type="InterPro" id="IPR029058">
    <property type="entry name" value="AB_hydrolase_fold"/>
</dbReference>
<dbReference type="STRING" id="655863.F0XRG4"/>
<evidence type="ECO:0000259" key="6">
    <source>
        <dbReference type="Pfam" id="PF05057"/>
    </source>
</evidence>
<feature type="repeat" description="ANK" evidence="4">
    <location>
        <begin position="904"/>
        <end position="928"/>
    </location>
</feature>
<keyword evidence="2" id="KW-0677">Repeat</keyword>
<feature type="repeat" description="ANK" evidence="4">
    <location>
        <begin position="1006"/>
        <end position="1030"/>
    </location>
</feature>
<evidence type="ECO:0000256" key="2">
    <source>
        <dbReference type="ARBA" id="ARBA00022737"/>
    </source>
</evidence>
<feature type="repeat" description="ANK" evidence="4">
    <location>
        <begin position="1074"/>
        <end position="1098"/>
    </location>
</feature>
<feature type="repeat" description="ANK" evidence="4">
    <location>
        <begin position="1040"/>
        <end position="1064"/>
    </location>
</feature>
<dbReference type="eggNOG" id="KOG2029">
    <property type="taxonomic scope" value="Eukaryota"/>
</dbReference>
<feature type="repeat" description="ANK" evidence="4">
    <location>
        <begin position="938"/>
        <end position="962"/>
    </location>
</feature>
<proteinExistence type="inferred from homology"/>
<dbReference type="GeneID" id="25975329"/>
<dbReference type="SUPFAM" id="SSF52540">
    <property type="entry name" value="P-loop containing nucleoside triphosphate hydrolases"/>
    <property type="match status" value="1"/>
</dbReference>
<feature type="repeat" description="ANK" evidence="4">
    <location>
        <begin position="836"/>
        <end position="860"/>
    </location>
</feature>
<dbReference type="eggNOG" id="KOG4177">
    <property type="taxonomic scope" value="Eukaryota"/>
</dbReference>
<dbReference type="OrthoDB" id="7464126at2759"/>